<protein>
    <submittedName>
        <fullName evidence="2">Uncharacterized protein</fullName>
    </submittedName>
</protein>
<dbReference type="Proteomes" id="UP000799118">
    <property type="component" value="Unassembled WGS sequence"/>
</dbReference>
<proteinExistence type="predicted"/>
<gene>
    <name evidence="2" type="ORF">BT96DRAFT_997177</name>
</gene>
<dbReference type="OrthoDB" id="3066072at2759"/>
<organism evidence="2 3">
    <name type="scientific">Gymnopus androsaceus JB14</name>
    <dbReference type="NCBI Taxonomy" id="1447944"/>
    <lineage>
        <taxon>Eukaryota</taxon>
        <taxon>Fungi</taxon>
        <taxon>Dikarya</taxon>
        <taxon>Basidiomycota</taxon>
        <taxon>Agaricomycotina</taxon>
        <taxon>Agaricomycetes</taxon>
        <taxon>Agaricomycetidae</taxon>
        <taxon>Agaricales</taxon>
        <taxon>Marasmiineae</taxon>
        <taxon>Omphalotaceae</taxon>
        <taxon>Gymnopus</taxon>
    </lineage>
</organism>
<dbReference type="AlphaFoldDB" id="A0A6A4HDH0"/>
<reference evidence="2" key="1">
    <citation type="journal article" date="2019" name="Environ. Microbiol.">
        <title>Fungal ecological strategies reflected in gene transcription - a case study of two litter decomposers.</title>
        <authorList>
            <person name="Barbi F."/>
            <person name="Kohler A."/>
            <person name="Barry K."/>
            <person name="Baskaran P."/>
            <person name="Daum C."/>
            <person name="Fauchery L."/>
            <person name="Ihrmark K."/>
            <person name="Kuo A."/>
            <person name="LaButti K."/>
            <person name="Lipzen A."/>
            <person name="Morin E."/>
            <person name="Grigoriev I.V."/>
            <person name="Henrissat B."/>
            <person name="Lindahl B."/>
            <person name="Martin F."/>
        </authorList>
    </citation>
    <scope>NUCLEOTIDE SEQUENCE</scope>
    <source>
        <strain evidence="2">JB14</strain>
    </source>
</reference>
<evidence type="ECO:0000313" key="2">
    <source>
        <dbReference type="EMBL" id="KAE9396011.1"/>
    </source>
</evidence>
<evidence type="ECO:0000313" key="3">
    <source>
        <dbReference type="Proteomes" id="UP000799118"/>
    </source>
</evidence>
<evidence type="ECO:0000256" key="1">
    <source>
        <dbReference type="SAM" id="MobiDB-lite"/>
    </source>
</evidence>
<feature type="region of interest" description="Disordered" evidence="1">
    <location>
        <begin position="1"/>
        <end position="23"/>
    </location>
</feature>
<dbReference type="EMBL" id="ML769521">
    <property type="protein sequence ID" value="KAE9396011.1"/>
    <property type="molecule type" value="Genomic_DNA"/>
</dbReference>
<sequence>MEPIPSSSSTTQPNPSSSSSTNPIAISALFATIPDRMSDDEYLARMSAETLCELADLPPVSRRNATISELKAEKLALRNLLDKTCYQIQRDFALKKLMDREDEHLRKRLFDKTKKPQKRQTTAIRAVEEEERALEKDAARLRKSVKRQIRSVIKRWKRRQHELRRPEKQQNGQRLLLLERRATAEKKRIAAEKKLATAAGETRLIDNDNVDKPGSAPGVDSRDGVGEMIIDGSAAARDCDLSAGAKNPQVFWRMYLRVPAGFTTCDQALAAAMGWADCVVVFRAGAKASFGMAFGLNGSSGVVIREIMVPGQTGKLSEKCVENTTI</sequence>
<keyword evidence="3" id="KW-1185">Reference proteome</keyword>
<accession>A0A6A4HDH0</accession>
<name>A0A6A4HDH0_9AGAR</name>